<reference evidence="9 10" key="1">
    <citation type="journal article" date="2016" name="Sci. Rep.">
        <title>Metabolic traits of an uncultured archaeal lineage -MSBL1- from brine pools of the Red Sea.</title>
        <authorList>
            <person name="Mwirichia R."/>
            <person name="Alam I."/>
            <person name="Rashid M."/>
            <person name="Vinu M."/>
            <person name="Ba-Alawi W."/>
            <person name="Anthony Kamau A."/>
            <person name="Kamanda Ngugi D."/>
            <person name="Goker M."/>
            <person name="Klenk H.P."/>
            <person name="Bajic V."/>
            <person name="Stingl U."/>
        </authorList>
    </citation>
    <scope>NUCLEOTIDE SEQUENCE [LARGE SCALE GENOMIC DNA]</scope>
    <source>
        <strain evidence="9">SCGC-AAA261O19</strain>
    </source>
</reference>
<dbReference type="AlphaFoldDB" id="A0A133VBN4"/>
<dbReference type="Proteomes" id="UP000070076">
    <property type="component" value="Unassembled WGS sequence"/>
</dbReference>
<feature type="binding site" evidence="6">
    <location>
        <position position="194"/>
    </location>
    <ligand>
        <name>substrate</name>
    </ligand>
</feature>
<dbReference type="SUPFAM" id="SSF103025">
    <property type="entry name" value="Folate-binding domain"/>
    <property type="match status" value="1"/>
</dbReference>
<dbReference type="PATRIC" id="fig|1698277.3.peg.694"/>
<feature type="domain" description="GCVT N-terminal" evidence="7">
    <location>
        <begin position="8"/>
        <end position="266"/>
    </location>
</feature>
<dbReference type="PIRSF" id="PIRSF006487">
    <property type="entry name" value="GcvT"/>
    <property type="match status" value="1"/>
</dbReference>
<evidence type="ECO:0000256" key="6">
    <source>
        <dbReference type="PIRSR" id="PIRSR006487-1"/>
    </source>
</evidence>
<dbReference type="InterPro" id="IPR022903">
    <property type="entry name" value="GcvT_bac"/>
</dbReference>
<accession>A0A133VBN4</accession>
<sequence length="364" mass="40653">MKKLQLSSVHKSLGAEMTQFAGWEMPVKYTRIVEEHLAVRNAVGLFDISHMGEISIVGEGALEFLQKVTSKDVSKLGIGMAHYTMVPNEQGGVKDDVVVYHLEEQDYMVVTNAVNATKIYEWFKQHTPSDIQIDDITNDTVLFALQGPRAQAVLQKLTDFELEDLNRFSNSFIKIAGVKALASRSGYTGEDGFELYVFKQLEDSSQGERIWNELLRVGGEEEIKPCGLGARNSLRLEAGLPLYGHELTEEITPLEARLGFTVKFGKGEFIGRKALQEQKEEGVNSWRIGLKMEERGIPREGYKLIHDGKEIGEITSGGFSPVLKTGIAMGYSSVDLDEGNGIMVRIRGEEKRARIVNWPFHKGK</sequence>
<dbReference type="Gene3D" id="2.40.30.110">
    <property type="entry name" value="Aminomethyltransferase beta-barrel domains"/>
    <property type="match status" value="1"/>
</dbReference>
<evidence type="ECO:0000256" key="2">
    <source>
        <dbReference type="ARBA" id="ARBA00022576"/>
    </source>
</evidence>
<comment type="function">
    <text evidence="5">The glycine cleavage system catalyzes the degradation of glycine.</text>
</comment>
<evidence type="ECO:0000256" key="1">
    <source>
        <dbReference type="ARBA" id="ARBA00008609"/>
    </source>
</evidence>
<dbReference type="Pfam" id="PF01571">
    <property type="entry name" value="GCV_T"/>
    <property type="match status" value="1"/>
</dbReference>
<evidence type="ECO:0000256" key="4">
    <source>
        <dbReference type="ARBA" id="ARBA00047665"/>
    </source>
</evidence>
<dbReference type="GO" id="GO:0004047">
    <property type="term" value="F:aminomethyltransferase activity"/>
    <property type="evidence" value="ECO:0007669"/>
    <property type="project" value="UniProtKB-UniRule"/>
</dbReference>
<gene>
    <name evidence="5" type="primary">gcvT</name>
    <name evidence="9" type="ORF">AKJ48_03625</name>
</gene>
<dbReference type="InterPro" id="IPR028896">
    <property type="entry name" value="GcvT/YgfZ/DmdA"/>
</dbReference>
<feature type="domain" description="Aminomethyltransferase C-terminal" evidence="8">
    <location>
        <begin position="288"/>
        <end position="361"/>
    </location>
</feature>
<dbReference type="InterPro" id="IPR029043">
    <property type="entry name" value="GcvT/YgfZ_C"/>
</dbReference>
<dbReference type="SUPFAM" id="SSF101790">
    <property type="entry name" value="Aminomethyltransferase beta-barrel domain"/>
    <property type="match status" value="1"/>
</dbReference>
<dbReference type="EC" id="2.1.2.10" evidence="5"/>
<evidence type="ECO:0000259" key="8">
    <source>
        <dbReference type="Pfam" id="PF08669"/>
    </source>
</evidence>
<evidence type="ECO:0000256" key="5">
    <source>
        <dbReference type="HAMAP-Rule" id="MF_00259"/>
    </source>
</evidence>
<dbReference type="InterPro" id="IPR006222">
    <property type="entry name" value="GCVT_N"/>
</dbReference>
<evidence type="ECO:0000313" key="10">
    <source>
        <dbReference type="Proteomes" id="UP000070076"/>
    </source>
</evidence>
<proteinExistence type="inferred from homology"/>
<dbReference type="Gene3D" id="3.30.1360.120">
    <property type="entry name" value="Probable tRNA modification gtpase trme, domain 1"/>
    <property type="match status" value="1"/>
</dbReference>
<dbReference type="GO" id="GO:0005960">
    <property type="term" value="C:glycine cleavage complex"/>
    <property type="evidence" value="ECO:0007669"/>
    <property type="project" value="InterPro"/>
</dbReference>
<protein>
    <recommendedName>
        <fullName evidence="5">Probable aminomethyltransferase</fullName>
        <ecNumber evidence="5">2.1.2.10</ecNumber>
    </recommendedName>
    <alternativeName>
        <fullName evidence="5">Glycine cleavage system T protein</fullName>
    </alternativeName>
</protein>
<dbReference type="Gene3D" id="4.10.1250.10">
    <property type="entry name" value="Aminomethyltransferase fragment"/>
    <property type="match status" value="1"/>
</dbReference>
<dbReference type="NCBIfam" id="TIGR00528">
    <property type="entry name" value="gcvT"/>
    <property type="match status" value="1"/>
</dbReference>
<comment type="similarity">
    <text evidence="1 5">Belongs to the GcvT family.</text>
</comment>
<evidence type="ECO:0000256" key="3">
    <source>
        <dbReference type="ARBA" id="ARBA00022679"/>
    </source>
</evidence>
<dbReference type="EMBL" id="LHYB01000058">
    <property type="protein sequence ID" value="KXB03827.1"/>
    <property type="molecule type" value="Genomic_DNA"/>
</dbReference>
<comment type="subunit">
    <text evidence="5">The glycine cleavage system is composed of four proteins: P, T, L and H.</text>
</comment>
<dbReference type="InterPro" id="IPR006223">
    <property type="entry name" value="GcvT"/>
</dbReference>
<keyword evidence="10" id="KW-1185">Reference proteome</keyword>
<dbReference type="HAMAP" id="MF_00259">
    <property type="entry name" value="GcvT"/>
    <property type="match status" value="1"/>
</dbReference>
<dbReference type="PANTHER" id="PTHR43757">
    <property type="entry name" value="AMINOMETHYLTRANSFERASE"/>
    <property type="match status" value="1"/>
</dbReference>
<organism evidence="9 10">
    <name type="scientific">candidate division MSBL1 archaeon SCGC-AAA261O19</name>
    <dbReference type="NCBI Taxonomy" id="1698277"/>
    <lineage>
        <taxon>Archaea</taxon>
        <taxon>Methanobacteriati</taxon>
        <taxon>Methanobacteriota</taxon>
        <taxon>candidate division MSBL1</taxon>
    </lineage>
</organism>
<comment type="caution">
    <text evidence="9">The sequence shown here is derived from an EMBL/GenBank/DDBJ whole genome shotgun (WGS) entry which is preliminary data.</text>
</comment>
<dbReference type="InterPro" id="IPR027266">
    <property type="entry name" value="TrmE/GcvT-like"/>
</dbReference>
<dbReference type="GO" id="GO:0008483">
    <property type="term" value="F:transaminase activity"/>
    <property type="evidence" value="ECO:0007669"/>
    <property type="project" value="UniProtKB-KW"/>
</dbReference>
<keyword evidence="2 5" id="KW-0032">Aminotransferase</keyword>
<evidence type="ECO:0000313" key="9">
    <source>
        <dbReference type="EMBL" id="KXB03827.1"/>
    </source>
</evidence>
<evidence type="ECO:0000259" key="7">
    <source>
        <dbReference type="Pfam" id="PF01571"/>
    </source>
</evidence>
<dbReference type="FunFam" id="4.10.1250.10:FF:000001">
    <property type="entry name" value="Aminomethyltransferase"/>
    <property type="match status" value="1"/>
</dbReference>
<dbReference type="Gene3D" id="3.30.70.1400">
    <property type="entry name" value="Aminomethyltransferase beta-barrel domains"/>
    <property type="match status" value="1"/>
</dbReference>
<dbReference type="GO" id="GO:0019464">
    <property type="term" value="P:glycine decarboxylation via glycine cleavage system"/>
    <property type="evidence" value="ECO:0007669"/>
    <property type="project" value="UniProtKB-UniRule"/>
</dbReference>
<comment type="catalytic activity">
    <reaction evidence="4 5">
        <text>N(6)-[(R)-S(8)-aminomethyldihydrolipoyl]-L-lysyl-[protein] + (6S)-5,6,7,8-tetrahydrofolate = N(6)-[(R)-dihydrolipoyl]-L-lysyl-[protein] + (6R)-5,10-methylene-5,6,7,8-tetrahydrofolate + NH4(+)</text>
        <dbReference type="Rhea" id="RHEA:16945"/>
        <dbReference type="Rhea" id="RHEA-COMP:10475"/>
        <dbReference type="Rhea" id="RHEA-COMP:10492"/>
        <dbReference type="ChEBI" id="CHEBI:15636"/>
        <dbReference type="ChEBI" id="CHEBI:28938"/>
        <dbReference type="ChEBI" id="CHEBI:57453"/>
        <dbReference type="ChEBI" id="CHEBI:83100"/>
        <dbReference type="ChEBI" id="CHEBI:83143"/>
        <dbReference type="EC" id="2.1.2.10"/>
    </reaction>
</comment>
<dbReference type="InterPro" id="IPR013977">
    <property type="entry name" value="GcvT_C"/>
</dbReference>
<name>A0A133VBN4_9EURY</name>
<dbReference type="Pfam" id="PF08669">
    <property type="entry name" value="GCV_T_C"/>
    <property type="match status" value="1"/>
</dbReference>
<dbReference type="FunFam" id="3.30.70.1400:FF:000001">
    <property type="entry name" value="Aminomethyltransferase"/>
    <property type="match status" value="1"/>
</dbReference>
<dbReference type="NCBIfam" id="NF001567">
    <property type="entry name" value="PRK00389.1"/>
    <property type="match status" value="1"/>
</dbReference>
<dbReference type="PANTHER" id="PTHR43757:SF2">
    <property type="entry name" value="AMINOMETHYLTRANSFERASE, MITOCHONDRIAL"/>
    <property type="match status" value="1"/>
</dbReference>
<keyword evidence="3 5" id="KW-0808">Transferase</keyword>